<sequence length="142" mass="15657">MFSLSHIHPMLVHFPIALVAFGFLADCSSLFFKKEACLSKMGFYLLLAGTVTALTALLSGLFFTSEMTGSAGEVMETHELFAWLTISALVITSLLRIYMLKEKQEGSRLKWLAFGFYAAAAILVSITGFFGGTLVYNYMMPL</sequence>
<protein>
    <submittedName>
        <fullName evidence="3">Uncharacterized membrane protein</fullName>
    </submittedName>
</protein>
<keyword evidence="1" id="KW-0472">Membrane</keyword>
<dbReference type="RefSeq" id="WP_092435549.1">
    <property type="nucleotide sequence ID" value="NZ_FMYP01000006.1"/>
</dbReference>
<feature type="transmembrane region" description="Helical" evidence="1">
    <location>
        <begin position="12"/>
        <end position="32"/>
    </location>
</feature>
<feature type="transmembrane region" description="Helical" evidence="1">
    <location>
        <begin position="80"/>
        <end position="99"/>
    </location>
</feature>
<dbReference type="AlphaFoldDB" id="A0A1G6H486"/>
<accession>A0A1G6H486</accession>
<evidence type="ECO:0000259" key="2">
    <source>
        <dbReference type="Pfam" id="PF09990"/>
    </source>
</evidence>
<gene>
    <name evidence="3" type="ORF">SAMN05216323_100660</name>
</gene>
<proteinExistence type="predicted"/>
<keyword evidence="1" id="KW-0812">Transmembrane</keyword>
<dbReference type="STRING" id="1640674.SAMN05216323_100660"/>
<organism evidence="3 4">
    <name type="scientific">Williamwhitmania taraxaci</name>
    <dbReference type="NCBI Taxonomy" id="1640674"/>
    <lineage>
        <taxon>Bacteria</taxon>
        <taxon>Pseudomonadati</taxon>
        <taxon>Bacteroidota</taxon>
        <taxon>Bacteroidia</taxon>
        <taxon>Bacteroidales</taxon>
        <taxon>Williamwhitmaniaceae</taxon>
        <taxon>Williamwhitmania</taxon>
    </lineage>
</organism>
<keyword evidence="4" id="KW-1185">Reference proteome</keyword>
<dbReference type="InterPro" id="IPR019251">
    <property type="entry name" value="DUF2231_TM"/>
</dbReference>
<keyword evidence="1" id="KW-1133">Transmembrane helix</keyword>
<dbReference type="EMBL" id="FMYP01000006">
    <property type="protein sequence ID" value="SDB88735.1"/>
    <property type="molecule type" value="Genomic_DNA"/>
</dbReference>
<evidence type="ECO:0000256" key="1">
    <source>
        <dbReference type="SAM" id="Phobius"/>
    </source>
</evidence>
<reference evidence="3 4" key="1">
    <citation type="submission" date="2016-09" db="EMBL/GenBank/DDBJ databases">
        <authorList>
            <person name="Capua I."/>
            <person name="De Benedictis P."/>
            <person name="Joannis T."/>
            <person name="Lombin L.H."/>
            <person name="Cattoli G."/>
        </authorList>
    </citation>
    <scope>NUCLEOTIDE SEQUENCE [LARGE SCALE GENOMIC DNA]</scope>
    <source>
        <strain evidence="3 4">A7P-90m</strain>
    </source>
</reference>
<feature type="transmembrane region" description="Helical" evidence="1">
    <location>
        <begin position="111"/>
        <end position="136"/>
    </location>
</feature>
<evidence type="ECO:0000313" key="3">
    <source>
        <dbReference type="EMBL" id="SDB88735.1"/>
    </source>
</evidence>
<dbReference type="OrthoDB" id="1260474at2"/>
<evidence type="ECO:0000313" key="4">
    <source>
        <dbReference type="Proteomes" id="UP000199452"/>
    </source>
</evidence>
<dbReference type="Proteomes" id="UP000199452">
    <property type="component" value="Unassembled WGS sequence"/>
</dbReference>
<feature type="domain" description="DUF2231" evidence="2">
    <location>
        <begin position="7"/>
        <end position="138"/>
    </location>
</feature>
<name>A0A1G6H486_9BACT</name>
<dbReference type="Pfam" id="PF09990">
    <property type="entry name" value="DUF2231"/>
    <property type="match status" value="1"/>
</dbReference>
<feature type="transmembrane region" description="Helical" evidence="1">
    <location>
        <begin position="44"/>
        <end position="65"/>
    </location>
</feature>